<evidence type="ECO:0000313" key="2">
    <source>
        <dbReference type="Proteomes" id="UP000035034"/>
    </source>
</evidence>
<gene>
    <name evidence="1" type="ORF">GOEFS_035_00190</name>
</gene>
<dbReference type="AlphaFoldDB" id="H0QXD7"/>
<keyword evidence="2" id="KW-1185">Reference proteome</keyword>
<sequence>MASTLEHSVSYPFSTERLWTVVSTEQYWHDLLEAIGHGALDSFVHDGDTVTVTMTQTVPADKLPSMVTKIRPGDLHIPRQSVLRRQGDTIVGELTATVDGAPAKVDGKQTTSGEPQATTRYTGTVNVNIPFVGGKVEKAILEQLIVLLDAEQEHTVEWEQAHR</sequence>
<protein>
    <recommendedName>
        <fullName evidence="3">DUF2505 domain-containing protein</fullName>
    </recommendedName>
</protein>
<organism evidence="1 2">
    <name type="scientific">Gordonia effusa NBRC 100432</name>
    <dbReference type="NCBI Taxonomy" id="1077974"/>
    <lineage>
        <taxon>Bacteria</taxon>
        <taxon>Bacillati</taxon>
        <taxon>Actinomycetota</taxon>
        <taxon>Actinomycetes</taxon>
        <taxon>Mycobacteriales</taxon>
        <taxon>Gordoniaceae</taxon>
        <taxon>Gordonia</taxon>
    </lineage>
</organism>
<reference evidence="1 2" key="1">
    <citation type="submission" date="2011-12" db="EMBL/GenBank/DDBJ databases">
        <title>Whole genome shotgun sequence of Gordonia effusa NBRC 100432.</title>
        <authorList>
            <person name="Yoshida I."/>
            <person name="Takarada H."/>
            <person name="Hosoyama A."/>
            <person name="Tsuchikane K."/>
            <person name="Katsumata H."/>
            <person name="Yamazaki S."/>
            <person name="Fujita N."/>
        </authorList>
    </citation>
    <scope>NUCLEOTIDE SEQUENCE [LARGE SCALE GENOMIC DNA]</scope>
    <source>
        <strain evidence="1 2">NBRC 100432</strain>
    </source>
</reference>
<dbReference type="Pfam" id="PF10698">
    <property type="entry name" value="DUF2505"/>
    <property type="match status" value="1"/>
</dbReference>
<name>H0QXD7_9ACTN</name>
<dbReference type="Proteomes" id="UP000035034">
    <property type="component" value="Unassembled WGS sequence"/>
</dbReference>
<dbReference type="OrthoDB" id="5178774at2"/>
<dbReference type="RefSeq" id="WP_007316826.1">
    <property type="nucleotide sequence ID" value="NZ_BAEH01000035.1"/>
</dbReference>
<evidence type="ECO:0000313" key="1">
    <source>
        <dbReference type="EMBL" id="GAB17488.1"/>
    </source>
</evidence>
<dbReference type="STRING" id="1077974.GOEFS_035_00190"/>
<dbReference type="eggNOG" id="ENOG5030NPT">
    <property type="taxonomic scope" value="Bacteria"/>
</dbReference>
<evidence type="ECO:0008006" key="3">
    <source>
        <dbReference type="Google" id="ProtNLM"/>
    </source>
</evidence>
<comment type="caution">
    <text evidence="1">The sequence shown here is derived from an EMBL/GenBank/DDBJ whole genome shotgun (WGS) entry which is preliminary data.</text>
</comment>
<dbReference type="EMBL" id="BAEH01000035">
    <property type="protein sequence ID" value="GAB17488.1"/>
    <property type="molecule type" value="Genomic_DNA"/>
</dbReference>
<dbReference type="InterPro" id="IPR019639">
    <property type="entry name" value="DUF2505"/>
</dbReference>
<proteinExistence type="predicted"/>
<accession>H0QXD7</accession>